<name>A0ABU1GNN7_9GAMM</name>
<comment type="caution">
    <text evidence="2">The sequence shown here is derived from an EMBL/GenBank/DDBJ whole genome shotgun (WGS) entry which is preliminary data.</text>
</comment>
<keyword evidence="1" id="KW-0472">Membrane</keyword>
<feature type="transmembrane region" description="Helical" evidence="1">
    <location>
        <begin position="90"/>
        <end position="109"/>
    </location>
</feature>
<reference evidence="2 3" key="1">
    <citation type="submission" date="2023-04" db="EMBL/GenBank/DDBJ databases">
        <title>A long-awaited taxogenomic arrangement of the family Halomonadaceae.</title>
        <authorList>
            <person name="De La Haba R."/>
            <person name="Chuvochina M."/>
            <person name="Wittouck S."/>
            <person name="Arahal D.R."/>
            <person name="Sanchez-Porro C."/>
            <person name="Hugenholtz P."/>
            <person name="Ventosa A."/>
        </authorList>
    </citation>
    <scope>NUCLEOTIDE SEQUENCE [LARGE SCALE GENOMIC DNA]</scope>
    <source>
        <strain evidence="2 3">DSM 17332</strain>
    </source>
</reference>
<keyword evidence="1" id="KW-0812">Transmembrane</keyword>
<sequence length="207" mass="22385">MNLQRAYRLLAVFYSLLLLIGLIALLAGGGTPLALAQLVVGGLAVVGLWGYVLQRGFMGPRMWRPLAGVLAVGAALQLFALLATSPDGVTATWMLTSAVFSALLVVILYRYGDRDQAIWATAKAIADGHRLETKLAGKAPLEGHRRDGGREASVRVVKAGSEYRTQVVRRRDGRQEEFDASFHHPATLVAFLEQFTELSVEDLTPAA</sequence>
<organism evidence="2 3">
    <name type="scientific">Halomonas mongoliensis</name>
    <dbReference type="NCBI Taxonomy" id="321265"/>
    <lineage>
        <taxon>Bacteria</taxon>
        <taxon>Pseudomonadati</taxon>
        <taxon>Pseudomonadota</taxon>
        <taxon>Gammaproteobacteria</taxon>
        <taxon>Oceanospirillales</taxon>
        <taxon>Halomonadaceae</taxon>
        <taxon>Halomonas</taxon>
    </lineage>
</organism>
<feature type="transmembrane region" description="Helical" evidence="1">
    <location>
        <begin position="65"/>
        <end position="84"/>
    </location>
</feature>
<feature type="transmembrane region" description="Helical" evidence="1">
    <location>
        <begin position="7"/>
        <end position="27"/>
    </location>
</feature>
<keyword evidence="3" id="KW-1185">Reference proteome</keyword>
<evidence type="ECO:0000313" key="2">
    <source>
        <dbReference type="EMBL" id="MDR5893626.1"/>
    </source>
</evidence>
<dbReference type="EMBL" id="JARWAL010000011">
    <property type="protein sequence ID" value="MDR5893626.1"/>
    <property type="molecule type" value="Genomic_DNA"/>
</dbReference>
<dbReference type="Proteomes" id="UP001252270">
    <property type="component" value="Unassembled WGS sequence"/>
</dbReference>
<evidence type="ECO:0000256" key="1">
    <source>
        <dbReference type="SAM" id="Phobius"/>
    </source>
</evidence>
<gene>
    <name evidence="2" type="ORF">QC820_12475</name>
</gene>
<protein>
    <submittedName>
        <fullName evidence="2">Uncharacterized protein</fullName>
    </submittedName>
</protein>
<proteinExistence type="predicted"/>
<evidence type="ECO:0000313" key="3">
    <source>
        <dbReference type="Proteomes" id="UP001252270"/>
    </source>
</evidence>
<feature type="transmembrane region" description="Helical" evidence="1">
    <location>
        <begin position="33"/>
        <end position="53"/>
    </location>
</feature>
<dbReference type="RefSeq" id="WP_309637193.1">
    <property type="nucleotide sequence ID" value="NZ_JARWAL010000011.1"/>
</dbReference>
<keyword evidence="1" id="KW-1133">Transmembrane helix</keyword>
<accession>A0ABU1GNN7</accession>